<name>A0ABV8CBK2_9GAMM</name>
<feature type="signal peptide" evidence="1">
    <location>
        <begin position="1"/>
        <end position="21"/>
    </location>
</feature>
<gene>
    <name evidence="2" type="ORF">ACFORL_00530</name>
</gene>
<dbReference type="InterPro" id="IPR005077">
    <property type="entry name" value="Peptidase_C11"/>
</dbReference>
<dbReference type="PANTHER" id="PTHR37835:SF1">
    <property type="entry name" value="ALPHA-CLOSTRIPAIN"/>
    <property type="match status" value="1"/>
</dbReference>
<keyword evidence="1" id="KW-0732">Signal</keyword>
<evidence type="ECO:0000313" key="3">
    <source>
        <dbReference type="Proteomes" id="UP001595758"/>
    </source>
</evidence>
<dbReference type="Pfam" id="PF03415">
    <property type="entry name" value="Peptidase_C11"/>
    <property type="match status" value="1"/>
</dbReference>
<dbReference type="Gene3D" id="3.40.50.11970">
    <property type="match status" value="1"/>
</dbReference>
<comment type="caution">
    <text evidence="2">The sequence shown here is derived from an EMBL/GenBank/DDBJ whole genome shotgun (WGS) entry which is preliminary data.</text>
</comment>
<accession>A0ABV8CBK2</accession>
<dbReference type="EMBL" id="JBHSAB010000001">
    <property type="protein sequence ID" value="MFC3907562.1"/>
    <property type="molecule type" value="Genomic_DNA"/>
</dbReference>
<dbReference type="PANTHER" id="PTHR37835">
    <property type="entry name" value="ALPHA-CLOSTRIPAIN"/>
    <property type="match status" value="1"/>
</dbReference>
<organism evidence="2 3">
    <name type="scientific">Legionella dresdenensis</name>
    <dbReference type="NCBI Taxonomy" id="450200"/>
    <lineage>
        <taxon>Bacteria</taxon>
        <taxon>Pseudomonadati</taxon>
        <taxon>Pseudomonadota</taxon>
        <taxon>Gammaproteobacteria</taxon>
        <taxon>Legionellales</taxon>
        <taxon>Legionellaceae</taxon>
        <taxon>Legionella</taxon>
    </lineage>
</organism>
<proteinExistence type="predicted"/>
<dbReference type="InterPro" id="IPR013783">
    <property type="entry name" value="Ig-like_fold"/>
</dbReference>
<dbReference type="RefSeq" id="WP_382340045.1">
    <property type="nucleotide sequence ID" value="NZ_JBHSAB010000001.1"/>
</dbReference>
<sequence length="725" mass="77832">MRKSNSLYVFVLCLLSKFLWAAVLPLSFTVQPVATDMAIGQQQNLSYVIRNNTRNVTFPLTISIVNNGDNLPADASLLSTTCGQVLAPNASCGISVSLQSTVAGQYNRYLKIDYKSRAPLTSPLTIASTIADYTVLVYMVGSDLESNNNLATDNINQMLQVGSSKNLNIVLETGGAQKPGWLTVQRKLVLPGSMQLITDLGSVSMAATSTIQDFLEWGVTTFPANHYAVIYWDHGGGPNGGFGGDRNVPPPQATPINQLSAATIGAYNTTGKQFEIIGFDACLLGSAETYSGLYQYTNYLIGSEDLEPGGGWQYNTFLAYINNNPGSDGLAVGEQIVNGYTEQNAGDSTTLSVTAASEMPALITAVDNFANALAPYASNTAADWLAIAKSRFRAPDYYTSVWDNDSLDLVDIVEFARAISQSSYFSGDPTLILAANNLADAVTNAVKYVQNSPNRQASYGLTLYYPSIMAEYSPGYTTVTQLNGSQFFSQAYINLVSAYAGFYTANSASLIAQLNNFTYDNIDTYSVDVTNDYDEIYAAVGSDTCTDVYDSNDNNLGPVPCYRTIQNPNSTGIAGTITFTNGPATVNNWPQLNGVPVLFIPNDTDPSVPDENTFLVPVTSLTAGEGYLSIIRNSNNEYEIAGFQEKAGSANTVGKVVDIADGDQFYVKTYADNGGWNLYRTDTIITAPLTLTFDAVPGNADYAAFRFLVADLTGALTITGVSQPY</sequence>
<keyword evidence="3" id="KW-1185">Reference proteome</keyword>
<dbReference type="Proteomes" id="UP001595758">
    <property type="component" value="Unassembled WGS sequence"/>
</dbReference>
<protein>
    <submittedName>
        <fullName evidence="2">Clostripain-related cysteine peptidase</fullName>
    </submittedName>
</protein>
<evidence type="ECO:0000256" key="1">
    <source>
        <dbReference type="SAM" id="SignalP"/>
    </source>
</evidence>
<reference evidence="3" key="1">
    <citation type="journal article" date="2019" name="Int. J. Syst. Evol. Microbiol.">
        <title>The Global Catalogue of Microorganisms (GCM) 10K type strain sequencing project: providing services to taxonomists for standard genome sequencing and annotation.</title>
        <authorList>
            <consortium name="The Broad Institute Genomics Platform"/>
            <consortium name="The Broad Institute Genome Sequencing Center for Infectious Disease"/>
            <person name="Wu L."/>
            <person name="Ma J."/>
        </authorList>
    </citation>
    <scope>NUCLEOTIDE SEQUENCE [LARGE SCALE GENOMIC DNA]</scope>
    <source>
        <strain evidence="3">CCUG 59858</strain>
    </source>
</reference>
<dbReference type="Gene3D" id="2.60.40.10">
    <property type="entry name" value="Immunoglobulins"/>
    <property type="match status" value="1"/>
</dbReference>
<feature type="chain" id="PRO_5045691595" evidence="1">
    <location>
        <begin position="22"/>
        <end position="725"/>
    </location>
</feature>
<evidence type="ECO:0000313" key="2">
    <source>
        <dbReference type="EMBL" id="MFC3907562.1"/>
    </source>
</evidence>